<protein>
    <submittedName>
        <fullName evidence="1">Uncharacterized protein</fullName>
    </submittedName>
</protein>
<dbReference type="Proteomes" id="UP001055439">
    <property type="component" value="Chromosome 4"/>
</dbReference>
<gene>
    <name evidence="1" type="ORF">MUK42_34132</name>
</gene>
<organism evidence="1 2">
    <name type="scientific">Musa troglodytarum</name>
    <name type="common">fe'i banana</name>
    <dbReference type="NCBI Taxonomy" id="320322"/>
    <lineage>
        <taxon>Eukaryota</taxon>
        <taxon>Viridiplantae</taxon>
        <taxon>Streptophyta</taxon>
        <taxon>Embryophyta</taxon>
        <taxon>Tracheophyta</taxon>
        <taxon>Spermatophyta</taxon>
        <taxon>Magnoliopsida</taxon>
        <taxon>Liliopsida</taxon>
        <taxon>Zingiberales</taxon>
        <taxon>Musaceae</taxon>
        <taxon>Musa</taxon>
    </lineage>
</organism>
<dbReference type="EMBL" id="CP097506">
    <property type="protein sequence ID" value="URD99030.1"/>
    <property type="molecule type" value="Genomic_DNA"/>
</dbReference>
<reference evidence="1" key="1">
    <citation type="submission" date="2022-05" db="EMBL/GenBank/DDBJ databases">
        <title>The Musa troglodytarum L. genome provides insights into the mechanism of non-climacteric behaviour and enrichment of carotenoids.</title>
        <authorList>
            <person name="Wang J."/>
        </authorList>
    </citation>
    <scope>NUCLEOTIDE SEQUENCE</scope>
    <source>
        <tissue evidence="1">Leaf</tissue>
    </source>
</reference>
<sequence>MNRKWEAQIVFLGVEEEGPDCSNNAGVEQQGKWPVAAGSRLTDPNLILVDRWSCRIRYYNDANWRSKSGSNGR</sequence>
<keyword evidence="2" id="KW-1185">Reference proteome</keyword>
<name>A0A9E7JZ54_9LILI</name>
<evidence type="ECO:0000313" key="1">
    <source>
        <dbReference type="EMBL" id="URD99030.1"/>
    </source>
</evidence>
<proteinExistence type="predicted"/>
<dbReference type="AlphaFoldDB" id="A0A9E7JZ54"/>
<accession>A0A9E7JZ54</accession>
<evidence type="ECO:0000313" key="2">
    <source>
        <dbReference type="Proteomes" id="UP001055439"/>
    </source>
</evidence>